<evidence type="ECO:0000259" key="8">
    <source>
        <dbReference type="Pfam" id="PF01490"/>
    </source>
</evidence>
<keyword evidence="4" id="KW-0029">Amino-acid transport</keyword>
<feature type="transmembrane region" description="Helical" evidence="7">
    <location>
        <begin position="273"/>
        <end position="291"/>
    </location>
</feature>
<dbReference type="InterPro" id="IPR013057">
    <property type="entry name" value="AA_transpt_TM"/>
</dbReference>
<sequence length="471" mass="52449">MAGDPDAPHVVNLINSVVGVGILTIPFCFKECGLLLGAIVLAFAGFATFSSVALLLEAAVAKSKRNYEFLCKACFGATGKIGVEFAQIGLMLGTCIAFYVVISGLLTEVYVGFFEDEDDSVDIDSIQKRLVLFLGVFVVYPLGVLRELSAIAKFAYFSSCFYVFFLLILTFKSVAGGFLSFDWVFEVKWFDFSGVFKVLPIFALSFTCQAQFFVIYASIADASNAQMLRIMKKTIGLVGFVYIYVGFFGYSLFQEDVKGNMLLNFPRDNILQLTKLGFAMSVIVGFPLMIYPCRQSIFTCFVQPSLAKPTYETLATETAESPVTFIPDNVFRVITAVIVFLTMTVAYFIQDVEVVLQLNGALMGSFIAFILPALCFEKACASTLMKKAKWKYLQRLIFFTGAFALILGVYQNLPAMDGIHQPNYMAVVENVDIEYENMKEKLNDGIEQRDTKYPVPAHPELFLVKIKKKQQ</sequence>
<keyword evidence="10" id="KW-1185">Reference proteome</keyword>
<dbReference type="GO" id="GO:0016020">
    <property type="term" value="C:membrane"/>
    <property type="evidence" value="ECO:0007669"/>
    <property type="project" value="UniProtKB-SubCell"/>
</dbReference>
<feature type="transmembrane region" description="Helical" evidence="7">
    <location>
        <begin position="34"/>
        <end position="56"/>
    </location>
</feature>
<gene>
    <name evidence="9" type="ORF">GSOID_T00018101001</name>
</gene>
<evidence type="ECO:0000256" key="4">
    <source>
        <dbReference type="ARBA" id="ARBA00022970"/>
    </source>
</evidence>
<keyword evidence="6 7" id="KW-0472">Membrane</keyword>
<evidence type="ECO:0000256" key="3">
    <source>
        <dbReference type="ARBA" id="ARBA00022692"/>
    </source>
</evidence>
<feature type="transmembrane region" description="Helical" evidence="7">
    <location>
        <begin position="130"/>
        <end position="148"/>
    </location>
</feature>
<feature type="transmembrane region" description="Helical" evidence="7">
    <location>
        <begin position="330"/>
        <end position="349"/>
    </location>
</feature>
<name>E4XQY7_OIKDI</name>
<dbReference type="Pfam" id="PF01490">
    <property type="entry name" value="Aa_trans"/>
    <property type="match status" value="1"/>
</dbReference>
<keyword evidence="5 7" id="KW-1133">Transmembrane helix</keyword>
<evidence type="ECO:0000256" key="5">
    <source>
        <dbReference type="ARBA" id="ARBA00022989"/>
    </source>
</evidence>
<proteinExistence type="predicted"/>
<evidence type="ECO:0000313" key="9">
    <source>
        <dbReference type="EMBL" id="CBY12223.1"/>
    </source>
</evidence>
<evidence type="ECO:0000256" key="6">
    <source>
        <dbReference type="ARBA" id="ARBA00023136"/>
    </source>
</evidence>
<accession>E4XQY7</accession>
<feature type="transmembrane region" description="Helical" evidence="7">
    <location>
        <begin position="396"/>
        <end position="413"/>
    </location>
</feature>
<keyword evidence="2" id="KW-0813">Transport</keyword>
<dbReference type="OrthoDB" id="513400at2759"/>
<reference evidence="9" key="1">
    <citation type="journal article" date="2010" name="Science">
        <title>Plasticity of animal genome architecture unmasked by rapid evolution of a pelagic tunicate.</title>
        <authorList>
            <person name="Denoeud F."/>
            <person name="Henriet S."/>
            <person name="Mungpakdee S."/>
            <person name="Aury J.M."/>
            <person name="Da Silva C."/>
            <person name="Brinkmann H."/>
            <person name="Mikhaleva J."/>
            <person name="Olsen L.C."/>
            <person name="Jubin C."/>
            <person name="Canestro C."/>
            <person name="Bouquet J.M."/>
            <person name="Danks G."/>
            <person name="Poulain J."/>
            <person name="Campsteijn C."/>
            <person name="Adamski M."/>
            <person name="Cross I."/>
            <person name="Yadetie F."/>
            <person name="Muffato M."/>
            <person name="Louis A."/>
            <person name="Butcher S."/>
            <person name="Tsagkogeorga G."/>
            <person name="Konrad A."/>
            <person name="Singh S."/>
            <person name="Jensen M.F."/>
            <person name="Cong E.H."/>
            <person name="Eikeseth-Otteraa H."/>
            <person name="Noel B."/>
            <person name="Anthouard V."/>
            <person name="Porcel B.M."/>
            <person name="Kachouri-Lafond R."/>
            <person name="Nishino A."/>
            <person name="Ugolini M."/>
            <person name="Chourrout P."/>
            <person name="Nishida H."/>
            <person name="Aasland R."/>
            <person name="Huzurbazar S."/>
            <person name="Westhof E."/>
            <person name="Delsuc F."/>
            <person name="Lehrach H."/>
            <person name="Reinhardt R."/>
            <person name="Weissenbach J."/>
            <person name="Roy S.W."/>
            <person name="Artiguenave F."/>
            <person name="Postlethwait J.H."/>
            <person name="Manak J.R."/>
            <person name="Thompson E.M."/>
            <person name="Jaillon O."/>
            <person name="Du Pasquier L."/>
            <person name="Boudinot P."/>
            <person name="Liberles D.A."/>
            <person name="Volff J.N."/>
            <person name="Philippe H."/>
            <person name="Lenhard B."/>
            <person name="Roest Crollius H."/>
            <person name="Wincker P."/>
            <person name="Chourrout D."/>
        </authorList>
    </citation>
    <scope>NUCLEOTIDE SEQUENCE [LARGE SCALE GENOMIC DNA]</scope>
</reference>
<dbReference type="AlphaFoldDB" id="E4XQY7"/>
<protein>
    <recommendedName>
        <fullName evidence="8">Amino acid transporter transmembrane domain-containing protein</fullName>
    </recommendedName>
</protein>
<comment type="subcellular location">
    <subcellularLocation>
        <location evidence="1">Membrane</location>
        <topology evidence="1">Multi-pass membrane protein</topology>
    </subcellularLocation>
</comment>
<dbReference type="PANTHER" id="PTHR22950:SF646">
    <property type="entry name" value="SODIUM-COUPLED NEUTRAL AMINO ACID TRANSPORTER 10-RELATED"/>
    <property type="match status" value="1"/>
</dbReference>
<dbReference type="EMBL" id="FN653110">
    <property type="protein sequence ID" value="CBY12223.1"/>
    <property type="molecule type" value="Genomic_DNA"/>
</dbReference>
<feature type="transmembrane region" description="Helical" evidence="7">
    <location>
        <begin position="201"/>
        <end position="222"/>
    </location>
</feature>
<dbReference type="Proteomes" id="UP000001307">
    <property type="component" value="Unassembled WGS sequence"/>
</dbReference>
<dbReference type="PANTHER" id="PTHR22950">
    <property type="entry name" value="AMINO ACID TRANSPORTER"/>
    <property type="match status" value="1"/>
</dbReference>
<dbReference type="GO" id="GO:0015179">
    <property type="term" value="F:L-amino acid transmembrane transporter activity"/>
    <property type="evidence" value="ECO:0007669"/>
    <property type="project" value="TreeGrafter"/>
</dbReference>
<evidence type="ECO:0000256" key="1">
    <source>
        <dbReference type="ARBA" id="ARBA00004141"/>
    </source>
</evidence>
<keyword evidence="3 7" id="KW-0812">Transmembrane</keyword>
<evidence type="ECO:0000313" key="10">
    <source>
        <dbReference type="Proteomes" id="UP000001307"/>
    </source>
</evidence>
<feature type="transmembrane region" description="Helical" evidence="7">
    <location>
        <begin position="160"/>
        <end position="181"/>
    </location>
</feature>
<feature type="transmembrane region" description="Helical" evidence="7">
    <location>
        <begin position="234"/>
        <end position="253"/>
    </location>
</feature>
<feature type="transmembrane region" description="Helical" evidence="7">
    <location>
        <begin position="88"/>
        <end position="110"/>
    </location>
</feature>
<organism evidence="9">
    <name type="scientific">Oikopleura dioica</name>
    <name type="common">Tunicate</name>
    <dbReference type="NCBI Taxonomy" id="34765"/>
    <lineage>
        <taxon>Eukaryota</taxon>
        <taxon>Metazoa</taxon>
        <taxon>Chordata</taxon>
        <taxon>Tunicata</taxon>
        <taxon>Appendicularia</taxon>
        <taxon>Copelata</taxon>
        <taxon>Oikopleuridae</taxon>
        <taxon>Oikopleura</taxon>
    </lineage>
</organism>
<feature type="domain" description="Amino acid transporter transmembrane" evidence="8">
    <location>
        <begin position="10"/>
        <end position="411"/>
    </location>
</feature>
<evidence type="ECO:0000256" key="2">
    <source>
        <dbReference type="ARBA" id="ARBA00022448"/>
    </source>
</evidence>
<evidence type="ECO:0000256" key="7">
    <source>
        <dbReference type="SAM" id="Phobius"/>
    </source>
</evidence>
<feature type="transmembrane region" description="Helical" evidence="7">
    <location>
        <begin position="355"/>
        <end position="376"/>
    </location>
</feature>
<dbReference type="InParanoid" id="E4XQY7"/>